<dbReference type="Pfam" id="PF00682">
    <property type="entry name" value="HMGL-like"/>
    <property type="match status" value="1"/>
</dbReference>
<dbReference type="Pfam" id="PF22617">
    <property type="entry name" value="HCS_D2"/>
    <property type="match status" value="1"/>
</dbReference>
<gene>
    <name evidence="11" type="ORF">ACFQKB_05220</name>
</gene>
<feature type="domain" description="Pyruvate carboxyltransferase" evidence="10">
    <location>
        <begin position="11"/>
        <end position="267"/>
    </location>
</feature>
<evidence type="ECO:0000256" key="2">
    <source>
        <dbReference type="ARBA" id="ARBA00009396"/>
    </source>
</evidence>
<evidence type="ECO:0000256" key="4">
    <source>
        <dbReference type="ARBA" id="ARBA00022430"/>
    </source>
</evidence>
<evidence type="ECO:0000313" key="12">
    <source>
        <dbReference type="Proteomes" id="UP001596380"/>
    </source>
</evidence>
<dbReference type="PROSITE" id="PS50991">
    <property type="entry name" value="PYR_CT"/>
    <property type="match status" value="1"/>
</dbReference>
<evidence type="ECO:0000256" key="1">
    <source>
        <dbReference type="ARBA" id="ARBA00004689"/>
    </source>
</evidence>
<dbReference type="InterPro" id="IPR013785">
    <property type="entry name" value="Aldolase_TIM"/>
</dbReference>
<comment type="similarity">
    <text evidence="2">Belongs to the alpha-IPM synthase/homocitrate synthase family. LeuA type 1 subfamily.</text>
</comment>
<reference evidence="12" key="1">
    <citation type="journal article" date="2019" name="Int. J. Syst. Evol. Microbiol.">
        <title>The Global Catalogue of Microorganisms (GCM) 10K type strain sequencing project: providing services to taxonomists for standard genome sequencing and annotation.</title>
        <authorList>
            <consortium name="The Broad Institute Genomics Platform"/>
            <consortium name="The Broad Institute Genome Sequencing Center for Infectious Disease"/>
            <person name="Wu L."/>
            <person name="Ma J."/>
        </authorList>
    </citation>
    <scope>NUCLEOTIDE SEQUENCE [LARGE SCALE GENOMIC DNA]</scope>
    <source>
        <strain evidence="12">JCM 3369</strain>
    </source>
</reference>
<dbReference type="SUPFAM" id="SSF51569">
    <property type="entry name" value="Aldolase"/>
    <property type="match status" value="1"/>
</dbReference>
<dbReference type="InterPro" id="IPR050073">
    <property type="entry name" value="2-IPM_HCS-like"/>
</dbReference>
<evidence type="ECO:0000256" key="8">
    <source>
        <dbReference type="ARBA" id="ARBA00023304"/>
    </source>
</evidence>
<evidence type="ECO:0000256" key="7">
    <source>
        <dbReference type="ARBA" id="ARBA00023211"/>
    </source>
</evidence>
<keyword evidence="5" id="KW-0028">Amino-acid biosynthesis</keyword>
<evidence type="ECO:0000256" key="5">
    <source>
        <dbReference type="ARBA" id="ARBA00022605"/>
    </source>
</evidence>
<keyword evidence="8" id="KW-0100">Branched-chain amino acid biosynthesis</keyword>
<keyword evidence="12" id="KW-1185">Reference proteome</keyword>
<name>A0ABW2CCD3_9ACTN</name>
<dbReference type="InterPro" id="IPR002034">
    <property type="entry name" value="AIPM/Hcit_synth_CS"/>
</dbReference>
<sequence>MTERDAPPRRVSIFDTTLRDGEQAPGNAMNPDQKLEVAMAIEAVGVDVIEVGFPSSSPSDVEATRLISRSVTSARIATLSRATRADVDIAVEAGGTRGHHLQIMATGSEIHLRHKRGISQAEAQDEVVDAIAHARSLGVEHVTLGIEDASRGSAGLLRPLVRESVDAGADCVAVADTTGCMTPGEFGGLIASIRSWTRPDIVISAHCHEDMGLSLANALAAVQRGADEVQCTLAGIGERAGNTALEELVAVLDYRGEALGLSTSARPEGLQAAFEKLSAAIGLPAPRNKAIFGVNAFATQAGIHQAGMLRDPITYEYVRPDRFGRERTILVGRHSGRAVLRHVFDQIGRPVDEAVLEDVYREHVANRTNGECIDLAEVRGLISDRLSELAGPGGR</sequence>
<evidence type="ECO:0000256" key="6">
    <source>
        <dbReference type="ARBA" id="ARBA00022679"/>
    </source>
</evidence>
<proteinExistence type="inferred from homology"/>
<evidence type="ECO:0000256" key="3">
    <source>
        <dbReference type="ARBA" id="ARBA00012973"/>
    </source>
</evidence>
<evidence type="ECO:0000256" key="9">
    <source>
        <dbReference type="RuleBase" id="RU003523"/>
    </source>
</evidence>
<dbReference type="Gene3D" id="3.20.20.70">
    <property type="entry name" value="Aldolase class I"/>
    <property type="match status" value="1"/>
</dbReference>
<dbReference type="InterPro" id="IPR054691">
    <property type="entry name" value="LeuA/HCS_post-cat"/>
</dbReference>
<protein>
    <recommendedName>
        <fullName evidence="3">2-isopropylmalate synthase</fullName>
        <ecNumber evidence="3">2.3.3.13</ecNumber>
    </recommendedName>
</protein>
<dbReference type="Gene3D" id="1.10.238.260">
    <property type="match status" value="1"/>
</dbReference>
<keyword evidence="6 9" id="KW-0808">Transferase</keyword>
<keyword evidence="7" id="KW-0464">Manganese</keyword>
<dbReference type="PROSITE" id="PS00815">
    <property type="entry name" value="AIPM_HOMOCIT_SYNTH_1"/>
    <property type="match status" value="1"/>
</dbReference>
<comment type="pathway">
    <text evidence="1">Amino-acid biosynthesis; L-leucine biosynthesis; L-leucine from 3-methyl-2-oxobutanoate: step 1/4.</text>
</comment>
<organism evidence="11 12">
    <name type="scientific">Actinomadura yumaensis</name>
    <dbReference type="NCBI Taxonomy" id="111807"/>
    <lineage>
        <taxon>Bacteria</taxon>
        <taxon>Bacillati</taxon>
        <taxon>Actinomycetota</taxon>
        <taxon>Actinomycetes</taxon>
        <taxon>Streptosporangiales</taxon>
        <taxon>Thermomonosporaceae</taxon>
        <taxon>Actinomadura</taxon>
    </lineage>
</organism>
<dbReference type="EC" id="2.3.3.13" evidence="3"/>
<accession>A0ABW2CCD3</accession>
<evidence type="ECO:0000313" key="11">
    <source>
        <dbReference type="EMBL" id="MFC6879164.1"/>
    </source>
</evidence>
<comment type="caution">
    <text evidence="11">The sequence shown here is derived from an EMBL/GenBank/DDBJ whole genome shotgun (WGS) entry which is preliminary data.</text>
</comment>
<dbReference type="PANTHER" id="PTHR10277">
    <property type="entry name" value="HOMOCITRATE SYNTHASE-RELATED"/>
    <property type="match status" value="1"/>
</dbReference>
<evidence type="ECO:0000259" key="10">
    <source>
        <dbReference type="PROSITE" id="PS50991"/>
    </source>
</evidence>
<keyword evidence="4" id="KW-0432">Leucine biosynthesis</keyword>
<dbReference type="EMBL" id="JBHSXS010000002">
    <property type="protein sequence ID" value="MFC6879164.1"/>
    <property type="molecule type" value="Genomic_DNA"/>
</dbReference>
<dbReference type="RefSeq" id="WP_160823849.1">
    <property type="nucleotide sequence ID" value="NZ_JBHSXE010000001.1"/>
</dbReference>
<dbReference type="InterPro" id="IPR000891">
    <property type="entry name" value="PYR_CT"/>
</dbReference>
<dbReference type="PANTHER" id="PTHR10277:SF9">
    <property type="entry name" value="2-ISOPROPYLMALATE SYNTHASE 1, CHLOROPLASTIC-RELATED"/>
    <property type="match status" value="1"/>
</dbReference>
<dbReference type="Proteomes" id="UP001596380">
    <property type="component" value="Unassembled WGS sequence"/>
</dbReference>